<feature type="compositionally biased region" description="Basic and acidic residues" evidence="1">
    <location>
        <begin position="143"/>
        <end position="152"/>
    </location>
</feature>
<dbReference type="AlphaFoldDB" id="A0A2I0L4R7"/>
<feature type="region of interest" description="Disordered" evidence="1">
    <location>
        <begin position="141"/>
        <end position="175"/>
    </location>
</feature>
<accession>A0A2I0L4R7</accession>
<sequence>MSLCAPEFRLVGACVRAPWECPPSWERATDTREKESPLPVYDPKVEGRQLGLLGSGPNWAGELDWADGGRIGPNWAGLDLYWTGLMETDWAELGWIRTGRAELLEDRAGLLEDRVGPSHTVWTDLLPMLIRKKWEPIRLAGKRNKEGDKEGHVGPPEEAGDFGVRAEGVPEEPWS</sequence>
<dbReference type="Proteomes" id="UP000233551">
    <property type="component" value="Unassembled WGS sequence"/>
</dbReference>
<evidence type="ECO:0000256" key="1">
    <source>
        <dbReference type="SAM" id="MobiDB-lite"/>
    </source>
</evidence>
<gene>
    <name evidence="2" type="ORF">CRG98_003947</name>
</gene>
<reference evidence="2 3" key="1">
    <citation type="submission" date="2017-11" db="EMBL/GenBank/DDBJ databases">
        <title>De-novo sequencing of pomegranate (Punica granatum L.) genome.</title>
        <authorList>
            <person name="Akparov Z."/>
            <person name="Amiraslanov A."/>
            <person name="Hajiyeva S."/>
            <person name="Abbasov M."/>
            <person name="Kaur K."/>
            <person name="Hamwieh A."/>
            <person name="Solovyev V."/>
            <person name="Salamov A."/>
            <person name="Braich B."/>
            <person name="Kosarev P."/>
            <person name="Mahmoud A."/>
            <person name="Hajiyev E."/>
            <person name="Babayeva S."/>
            <person name="Izzatullayeva V."/>
            <person name="Mammadov A."/>
            <person name="Mammadov A."/>
            <person name="Sharifova S."/>
            <person name="Ojaghi J."/>
            <person name="Eynullazada K."/>
            <person name="Bayramov B."/>
            <person name="Abdulazimova A."/>
            <person name="Shahmuradov I."/>
        </authorList>
    </citation>
    <scope>NUCLEOTIDE SEQUENCE [LARGE SCALE GENOMIC DNA]</scope>
    <source>
        <strain evidence="3">cv. AG2017</strain>
        <tissue evidence="2">Leaf</tissue>
    </source>
</reference>
<evidence type="ECO:0000313" key="2">
    <source>
        <dbReference type="EMBL" id="PKI75687.1"/>
    </source>
</evidence>
<protein>
    <submittedName>
        <fullName evidence="2">Uncharacterized protein</fullName>
    </submittedName>
</protein>
<dbReference type="EMBL" id="PGOL01000159">
    <property type="protein sequence ID" value="PKI75687.1"/>
    <property type="molecule type" value="Genomic_DNA"/>
</dbReference>
<evidence type="ECO:0000313" key="3">
    <source>
        <dbReference type="Proteomes" id="UP000233551"/>
    </source>
</evidence>
<name>A0A2I0L4R7_PUNGR</name>
<proteinExistence type="predicted"/>
<keyword evidence="3" id="KW-1185">Reference proteome</keyword>
<organism evidence="2 3">
    <name type="scientific">Punica granatum</name>
    <name type="common">Pomegranate</name>
    <dbReference type="NCBI Taxonomy" id="22663"/>
    <lineage>
        <taxon>Eukaryota</taxon>
        <taxon>Viridiplantae</taxon>
        <taxon>Streptophyta</taxon>
        <taxon>Embryophyta</taxon>
        <taxon>Tracheophyta</taxon>
        <taxon>Spermatophyta</taxon>
        <taxon>Magnoliopsida</taxon>
        <taxon>eudicotyledons</taxon>
        <taxon>Gunneridae</taxon>
        <taxon>Pentapetalae</taxon>
        <taxon>rosids</taxon>
        <taxon>malvids</taxon>
        <taxon>Myrtales</taxon>
        <taxon>Lythraceae</taxon>
        <taxon>Punica</taxon>
    </lineage>
</organism>
<comment type="caution">
    <text evidence="2">The sequence shown here is derived from an EMBL/GenBank/DDBJ whole genome shotgun (WGS) entry which is preliminary data.</text>
</comment>